<dbReference type="SUPFAM" id="SSF51126">
    <property type="entry name" value="Pectin lyase-like"/>
    <property type="match status" value="1"/>
</dbReference>
<evidence type="ECO:0000313" key="1">
    <source>
        <dbReference type="EMBL" id="WHQ69492.1"/>
    </source>
</evidence>
<dbReference type="Proteomes" id="UP001223720">
    <property type="component" value="Chromosome"/>
</dbReference>
<dbReference type="InterPro" id="IPR012334">
    <property type="entry name" value="Pectin_lyas_fold"/>
</dbReference>
<evidence type="ECO:0008006" key="3">
    <source>
        <dbReference type="Google" id="ProtNLM"/>
    </source>
</evidence>
<accession>A0AAX3WD26</accession>
<name>A0AAX3WD26_METEX</name>
<protein>
    <recommendedName>
        <fullName evidence="3">Right handed beta helix domain-containing protein</fullName>
    </recommendedName>
</protein>
<reference evidence="1" key="1">
    <citation type="journal article" date="2022" name="Biotechnol. Bioprocess Eng.">
        <title>Pan-genome Analysis Reveals Comparative Genomic Features of Central Metabolic Pathways in Methylorubrum extorquens.</title>
        <authorList>
            <person name="Lee G.M."/>
            <person name="Scott-Nevros Z.K."/>
            <person name="Lee S.-M."/>
            <person name="Kim D."/>
        </authorList>
    </citation>
    <scope>NUCLEOTIDE SEQUENCE</scope>
    <source>
        <strain evidence="1">ATCC 55366</strain>
    </source>
</reference>
<sequence length="425" mass="47603">MITSLNLRFVLLLVLIILACYSHADPVLGRGQIDVTKNEFENLSCDGVTDDAHKIQRLIDIAPATADSVFVIPSQRTCVFTGRIFLRSNLTFKFHGGAAFAGGSWVYVSRSENSGDGPRNVRWIDCNFINKGKYITRTHVLIRAANVTFERCVWNRVFRKDTHVIDVGGSENIIINDNTFIGSHGDIRLANDITKEAVQVDYAWMLGMKIPESDLKASGTGLHVYNNAPSRNIVVRNSRFVPSYNPDGSIESYPPPPFGVHATTSECLRNLRMCIGDVRFEGNVVLDVVDVGVQRRNQGIIHFGLQGKINISGNTFQNIHTHNDYMVSVEVPDGKLDSVSIDVDKNRFMWSDPRVAVILIREGVALAKSEHLERMVRICDNDFYIDRLKGLPRLIDGHDRDAKIRRSDCGNRFSGLSHAPRVPRK</sequence>
<dbReference type="EMBL" id="CP073633">
    <property type="protein sequence ID" value="WHQ69492.1"/>
    <property type="molecule type" value="Genomic_DNA"/>
</dbReference>
<proteinExistence type="predicted"/>
<organism evidence="1 2">
    <name type="scientific">Methylorubrum extorquens</name>
    <name type="common">Methylobacterium dichloromethanicum</name>
    <name type="synonym">Methylobacterium extorquens</name>
    <dbReference type="NCBI Taxonomy" id="408"/>
    <lineage>
        <taxon>Bacteria</taxon>
        <taxon>Pseudomonadati</taxon>
        <taxon>Pseudomonadota</taxon>
        <taxon>Alphaproteobacteria</taxon>
        <taxon>Hyphomicrobiales</taxon>
        <taxon>Methylobacteriaceae</taxon>
        <taxon>Methylorubrum</taxon>
    </lineage>
</organism>
<gene>
    <name evidence="1" type="ORF">KEC54_24655</name>
</gene>
<dbReference type="AlphaFoldDB" id="A0AAX3WD26"/>
<dbReference type="Gene3D" id="2.160.20.10">
    <property type="entry name" value="Single-stranded right-handed beta-helix, Pectin lyase-like"/>
    <property type="match status" value="1"/>
</dbReference>
<dbReference type="InterPro" id="IPR011050">
    <property type="entry name" value="Pectin_lyase_fold/virulence"/>
</dbReference>
<evidence type="ECO:0000313" key="2">
    <source>
        <dbReference type="Proteomes" id="UP001223720"/>
    </source>
</evidence>